<organism evidence="3 4">
    <name type="scientific">Candidatus Fervidibacter sacchari</name>
    <dbReference type="NCBI Taxonomy" id="1448929"/>
    <lineage>
        <taxon>Bacteria</taxon>
        <taxon>Candidatus Fervidibacterota</taxon>
        <taxon>Candidatus Fervidibacter</taxon>
    </lineage>
</organism>
<proteinExistence type="predicted"/>
<dbReference type="InterPro" id="IPR001969">
    <property type="entry name" value="Aspartic_peptidase_AS"/>
</dbReference>
<keyword evidence="1" id="KW-0378">Hydrolase</keyword>
<dbReference type="Gene3D" id="2.40.70.10">
    <property type="entry name" value="Acid Proteases"/>
    <property type="match status" value="1"/>
</dbReference>
<dbReference type="SUPFAM" id="SSF50630">
    <property type="entry name" value="Acid proteases"/>
    <property type="match status" value="1"/>
</dbReference>
<dbReference type="CDD" id="cd00303">
    <property type="entry name" value="retropepsin_like"/>
    <property type="match status" value="1"/>
</dbReference>
<dbReference type="PROSITE" id="PS50175">
    <property type="entry name" value="ASP_PROT_RETROV"/>
    <property type="match status" value="1"/>
</dbReference>
<comment type="caution">
    <text evidence="3">The sequence shown here is derived from an EMBL/GenBank/DDBJ whole genome shotgun (WGS) entry which is preliminary data.</text>
</comment>
<reference evidence="3 4" key="1">
    <citation type="submission" date="2022-08" db="EMBL/GenBank/DDBJ databases">
        <title>Bacterial and archaeal communities from various locations to study Microbial Dark Matter (Phase II).</title>
        <authorList>
            <person name="Stepanauskas R."/>
        </authorList>
    </citation>
    <scope>NUCLEOTIDE SEQUENCE [LARGE SCALE GENOMIC DNA]</scope>
    <source>
        <strain evidence="3 4">PD1</strain>
    </source>
</reference>
<evidence type="ECO:0000313" key="3">
    <source>
        <dbReference type="EMBL" id="MCS3918488.1"/>
    </source>
</evidence>
<dbReference type="InterPro" id="IPR001995">
    <property type="entry name" value="Peptidase_A2_cat"/>
</dbReference>
<dbReference type="GO" id="GO:0006508">
    <property type="term" value="P:proteolysis"/>
    <property type="evidence" value="ECO:0007669"/>
    <property type="project" value="UniProtKB-KW"/>
</dbReference>
<dbReference type="RefSeq" id="WP_259094381.1">
    <property type="nucleotide sequence ID" value="NZ_CP130454.1"/>
</dbReference>
<dbReference type="InterPro" id="IPR021109">
    <property type="entry name" value="Peptidase_aspartic_dom_sf"/>
</dbReference>
<dbReference type="GO" id="GO:0008233">
    <property type="term" value="F:peptidase activity"/>
    <property type="evidence" value="ECO:0007669"/>
    <property type="project" value="UniProtKB-KW"/>
</dbReference>
<dbReference type="PROSITE" id="PS00141">
    <property type="entry name" value="ASP_PROTEASE"/>
    <property type="match status" value="1"/>
</dbReference>
<evidence type="ECO:0000259" key="2">
    <source>
        <dbReference type="PROSITE" id="PS50175"/>
    </source>
</evidence>
<evidence type="ECO:0000313" key="4">
    <source>
        <dbReference type="Proteomes" id="UP001204798"/>
    </source>
</evidence>
<name>A0ABT2EKL5_9BACT</name>
<dbReference type="EMBL" id="JANUCP010000002">
    <property type="protein sequence ID" value="MCS3918488.1"/>
    <property type="molecule type" value="Genomic_DNA"/>
</dbReference>
<keyword evidence="4" id="KW-1185">Reference proteome</keyword>
<accession>A0ABT2EKL5</accession>
<dbReference type="Pfam" id="PF13975">
    <property type="entry name" value="gag-asp_proteas"/>
    <property type="match status" value="1"/>
</dbReference>
<dbReference type="Proteomes" id="UP001204798">
    <property type="component" value="Unassembled WGS sequence"/>
</dbReference>
<keyword evidence="3" id="KW-0645">Protease</keyword>
<protein>
    <submittedName>
        <fullName evidence="3">Clan AA aspartic protease</fullName>
    </submittedName>
</protein>
<feature type="domain" description="Peptidase A2" evidence="2">
    <location>
        <begin position="21"/>
        <end position="36"/>
    </location>
</feature>
<sequence>MATFRVTIEIGPMDQSRFEQIEALVDTGATYTVVPRDVLERLGITPQFRRRFRIADGRVVELDMAWAVVRVEGQMTYTICVFGEPETDVLLGRVTLQSLGLKVDTLKQRLVPAELPLIGFGIA</sequence>
<gene>
    <name evidence="3" type="ORF">M2350_000888</name>
</gene>
<evidence type="ECO:0000256" key="1">
    <source>
        <dbReference type="ARBA" id="ARBA00022801"/>
    </source>
</evidence>